<feature type="transmembrane region" description="Helical" evidence="2">
    <location>
        <begin position="365"/>
        <end position="383"/>
    </location>
</feature>
<protein>
    <recommendedName>
        <fullName evidence="5">TFIIB-type zinc ribbon-containing protein</fullName>
    </recommendedName>
</protein>
<gene>
    <name evidence="3" type="ORF">H9763_04645</name>
</gene>
<evidence type="ECO:0000256" key="2">
    <source>
        <dbReference type="SAM" id="Phobius"/>
    </source>
</evidence>
<evidence type="ECO:0008006" key="5">
    <source>
        <dbReference type="Google" id="ProtNLM"/>
    </source>
</evidence>
<keyword evidence="2" id="KW-1133">Transmembrane helix</keyword>
<evidence type="ECO:0000256" key="1">
    <source>
        <dbReference type="SAM" id="MobiDB-lite"/>
    </source>
</evidence>
<reference evidence="3" key="1">
    <citation type="journal article" date="2021" name="PeerJ">
        <title>Extensive microbial diversity within the chicken gut microbiome revealed by metagenomics and culture.</title>
        <authorList>
            <person name="Gilroy R."/>
            <person name="Ravi A."/>
            <person name="Getino M."/>
            <person name="Pursley I."/>
            <person name="Horton D.L."/>
            <person name="Alikhan N.F."/>
            <person name="Baker D."/>
            <person name="Gharbi K."/>
            <person name="Hall N."/>
            <person name="Watson M."/>
            <person name="Adriaenssens E.M."/>
            <person name="Foster-Nyarko E."/>
            <person name="Jarju S."/>
            <person name="Secka A."/>
            <person name="Antonio M."/>
            <person name="Oren A."/>
            <person name="Chaudhuri R.R."/>
            <person name="La Ragione R."/>
            <person name="Hildebrand F."/>
            <person name="Pallen M.J."/>
        </authorList>
    </citation>
    <scope>NUCLEOTIDE SEQUENCE</scope>
    <source>
        <strain evidence="3">USAMLcec3-2134</strain>
    </source>
</reference>
<dbReference type="Gene3D" id="2.20.28.30">
    <property type="entry name" value="RNA polymerase ii, chain L"/>
    <property type="match status" value="2"/>
</dbReference>
<dbReference type="Proteomes" id="UP000886883">
    <property type="component" value="Unassembled WGS sequence"/>
</dbReference>
<accession>A0A9D2SCA4</accession>
<proteinExistence type="predicted"/>
<evidence type="ECO:0000313" key="4">
    <source>
        <dbReference type="Proteomes" id="UP000886883"/>
    </source>
</evidence>
<sequence>MEGKRDFDEGAGWERTREETDRKCPDCGGVMDFDPPTGGLRCPYCGHREKIVNGEAGAQTAPELDFEAAQEKADCDWGAQKKVVICKSCGAQSIYDELELASECPYCGSNQVMEEKGEKTMAPGGVVPFAVTAKEAAGRFSSWIRRKIFCPGAAKESARPEAFKGVYLPYWTFDADTVSEYEAEYGIDRRVKRGNQMQTETVWRSTGGRYREKIDDALVLGSSRYDDGLLRRVEPFRTSDNLAYRPEYVAGFIAERYSVGLGQAWERAKQLISGRLEAGVEDQVKRAHGADHVRIKRMDTGYSDVTFKYLLLPVWLSSYRYEGKIYHFMVNGQSGKAGGEVPVSPVRVAIAVLLAADLFLLTGDFWIPGCALCAFTAALAVICKVKKL</sequence>
<dbReference type="PANTHER" id="PTHR37826:SF3">
    <property type="entry name" value="J DOMAIN-CONTAINING PROTEIN"/>
    <property type="match status" value="1"/>
</dbReference>
<dbReference type="PANTHER" id="PTHR37826">
    <property type="entry name" value="FLOTILLIN BAND_7_5 DOMAIN PROTEIN"/>
    <property type="match status" value="1"/>
</dbReference>
<keyword evidence="2" id="KW-0812">Transmembrane</keyword>
<keyword evidence="2" id="KW-0472">Membrane</keyword>
<feature type="region of interest" description="Disordered" evidence="1">
    <location>
        <begin position="1"/>
        <end position="22"/>
    </location>
</feature>
<comment type="caution">
    <text evidence="3">The sequence shown here is derived from an EMBL/GenBank/DDBJ whole genome shotgun (WGS) entry which is preliminary data.</text>
</comment>
<evidence type="ECO:0000313" key="3">
    <source>
        <dbReference type="EMBL" id="HJB90740.1"/>
    </source>
</evidence>
<organism evidence="3 4">
    <name type="scientific">Candidatus Eisenbergiella merdigallinarum</name>
    <dbReference type="NCBI Taxonomy" id="2838552"/>
    <lineage>
        <taxon>Bacteria</taxon>
        <taxon>Bacillati</taxon>
        <taxon>Bacillota</taxon>
        <taxon>Clostridia</taxon>
        <taxon>Lachnospirales</taxon>
        <taxon>Lachnospiraceae</taxon>
        <taxon>Eisenbergiella</taxon>
    </lineage>
</organism>
<reference evidence="3" key="2">
    <citation type="submission" date="2021-04" db="EMBL/GenBank/DDBJ databases">
        <authorList>
            <person name="Gilroy R."/>
        </authorList>
    </citation>
    <scope>NUCLEOTIDE SEQUENCE</scope>
    <source>
        <strain evidence="3">USAMLcec3-2134</strain>
    </source>
</reference>
<name>A0A9D2SCA4_9FIRM</name>
<dbReference type="AlphaFoldDB" id="A0A9D2SCA4"/>
<dbReference type="EMBL" id="DWXE01000015">
    <property type="protein sequence ID" value="HJB90740.1"/>
    <property type="molecule type" value="Genomic_DNA"/>
</dbReference>